<dbReference type="EMBL" id="JAOVZO020000018">
    <property type="protein sequence ID" value="MDC8013643.1"/>
    <property type="molecule type" value="Genomic_DNA"/>
</dbReference>
<dbReference type="RefSeq" id="WP_263542337.1">
    <property type="nucleotide sequence ID" value="NZ_JAOVZO020000018.1"/>
</dbReference>
<protein>
    <submittedName>
        <fullName evidence="2">Uncharacterized protein</fullName>
    </submittedName>
</protein>
<dbReference type="Proteomes" id="UP001139971">
    <property type="component" value="Unassembled WGS sequence"/>
</dbReference>
<keyword evidence="3" id="KW-1185">Reference proteome</keyword>
<name>A0A9X3YMU5_9GAMM</name>
<organism evidence="2 3">
    <name type="scientific">Tahibacter soli</name>
    <dbReference type="NCBI Taxonomy" id="2983605"/>
    <lineage>
        <taxon>Bacteria</taxon>
        <taxon>Pseudomonadati</taxon>
        <taxon>Pseudomonadota</taxon>
        <taxon>Gammaproteobacteria</taxon>
        <taxon>Lysobacterales</taxon>
        <taxon>Rhodanobacteraceae</taxon>
        <taxon>Tahibacter</taxon>
    </lineage>
</organism>
<evidence type="ECO:0000313" key="2">
    <source>
        <dbReference type="EMBL" id="MDC8013643.1"/>
    </source>
</evidence>
<proteinExistence type="predicted"/>
<accession>A0A9X3YMU5</accession>
<evidence type="ECO:0000256" key="1">
    <source>
        <dbReference type="SAM" id="MobiDB-lite"/>
    </source>
</evidence>
<dbReference type="AlphaFoldDB" id="A0A9X3YMU5"/>
<gene>
    <name evidence="2" type="ORF">OD750_013960</name>
</gene>
<comment type="caution">
    <text evidence="2">The sequence shown here is derived from an EMBL/GenBank/DDBJ whole genome shotgun (WGS) entry which is preliminary data.</text>
</comment>
<reference evidence="2" key="1">
    <citation type="submission" date="2023-02" db="EMBL/GenBank/DDBJ databases">
        <title>Tahibacter soli sp. nov. isolated from soil.</title>
        <authorList>
            <person name="Baek J.H."/>
            <person name="Lee J.K."/>
            <person name="Choi D.G."/>
            <person name="Jeon C.O."/>
        </authorList>
    </citation>
    <scope>NUCLEOTIDE SEQUENCE</scope>
    <source>
        <strain evidence="2">BL</strain>
    </source>
</reference>
<evidence type="ECO:0000313" key="3">
    <source>
        <dbReference type="Proteomes" id="UP001139971"/>
    </source>
</evidence>
<feature type="region of interest" description="Disordered" evidence="1">
    <location>
        <begin position="79"/>
        <end position="111"/>
    </location>
</feature>
<sequence>MSTTWCAQEIAFDGIDHEYRAQPEWVTQRHSHKIAYVHISSKKAPKSRFFPLTAKWSELRGAAKSEGLACPVAERADTHLSERNVAERTPLSPSAAPPGDSLETGDEPLDDQHPDVIGVVAMMHFVSRKVRAVARGFSLEAIAAPSEELCWPKVRSMTMTVAANYPDQARDLARLCERATEGVDRFFTQRSRYTVDDAYATLVAFADYLETLPDLRSVRAG</sequence>